<evidence type="ECO:0000313" key="3">
    <source>
        <dbReference type="EMBL" id="KKS97218.1"/>
    </source>
</evidence>
<keyword evidence="1" id="KW-0663">Pyridoxal phosphate</keyword>
<dbReference type="GO" id="GO:0030170">
    <property type="term" value="F:pyridoxal phosphate binding"/>
    <property type="evidence" value="ECO:0007669"/>
    <property type="project" value="TreeGrafter"/>
</dbReference>
<dbReference type="EMBL" id="LCFQ01000013">
    <property type="protein sequence ID" value="KKS97218.1"/>
    <property type="molecule type" value="Genomic_DNA"/>
</dbReference>
<comment type="similarity">
    <text evidence="1">Belongs to the DegT/DnrJ/EryC1 family.</text>
</comment>
<dbReference type="GO" id="GO:0008483">
    <property type="term" value="F:transaminase activity"/>
    <property type="evidence" value="ECO:0007669"/>
    <property type="project" value="TreeGrafter"/>
</dbReference>
<dbReference type="Gene3D" id="3.90.1150.10">
    <property type="entry name" value="Aspartate Aminotransferase, domain 1"/>
    <property type="match status" value="1"/>
</dbReference>
<sequence length="623" mass="71324">MNMKIPQIEPYIGNEEYRELKSCFDNKWVTEGPKTQEFQKELLKLIGAKYGVFAPNGTLALYLALKAIGVGEGHEVIVPDFTFIASATSVIMAGAKPVFIDVNRKNFQIDVNLAQSLINKRTRAIMPVHMYGTMCEMGPIMDFANTNKLKVIEDAAQAVGVKYRGKHAGTWGDIGCFSFFADKTITIGEGGFIVTNSESVYDKLLYLRNQGRKDRGTFIHPEIGYNFRITDFQSAVGLAQLRKLPRIIQLKKEILSYYLRNLSHIEGVKIFEPFVGYDWIPFRVGIMVDNADMLMEYMESKGIQTRGFFYPLHKQPAFKSIVGYQENDVSFPNSSWGYKSGVCLPTYPTLSKDEIRYICKTIKDFVHSQRSMFYKYYDLMYSEKNYEKETDFVFKVVGLGDSGKTKKIKVLEIGCGTGNHTRKILDRKKVGKLIAIDIDEKMINLAKKKLGGEKKLSIYCSEVSALGEKEFDLALALFNVVTYISKESELEEFFKAIYERLKSGGYFVFDAWNGVAAIKYPPKKKKTIYKISKGFLEVSILPQVNILDQKVDLNYQMRKSFNGAEKKSNYIINQYLWTPNQLRNIYQKVGFEQKAIRSMDEPDHEATKDDWKIIYVLVKRSEK</sequence>
<dbReference type="Pfam" id="PF01041">
    <property type="entry name" value="DegT_DnrJ_EryC1"/>
    <property type="match status" value="1"/>
</dbReference>
<dbReference type="AlphaFoldDB" id="A0A0G1GEC5"/>
<dbReference type="PANTHER" id="PTHR30244:SF34">
    <property type="entry name" value="DTDP-4-AMINO-4,6-DIDEOXYGALACTOSE TRANSAMINASE"/>
    <property type="match status" value="1"/>
</dbReference>
<accession>A0A0G1GEC5</accession>
<organism evidence="3 4">
    <name type="scientific">Candidatus Woesebacteria bacterium GW2011_GWB1_43_14</name>
    <dbReference type="NCBI Taxonomy" id="1618578"/>
    <lineage>
        <taxon>Bacteria</taxon>
        <taxon>Candidatus Woeseibacteriota</taxon>
    </lineage>
</organism>
<evidence type="ECO:0000313" key="4">
    <source>
        <dbReference type="Proteomes" id="UP000034090"/>
    </source>
</evidence>
<dbReference type="InterPro" id="IPR015421">
    <property type="entry name" value="PyrdxlP-dep_Trfase_major"/>
</dbReference>
<dbReference type="Gene3D" id="2.20.25.110">
    <property type="entry name" value="S-adenosyl-L-methionine-dependent methyltransferases"/>
    <property type="match status" value="1"/>
</dbReference>
<dbReference type="PANTHER" id="PTHR30244">
    <property type="entry name" value="TRANSAMINASE"/>
    <property type="match status" value="1"/>
</dbReference>
<comment type="caution">
    <text evidence="3">The sequence shown here is derived from an EMBL/GenBank/DDBJ whole genome shotgun (WGS) entry which is preliminary data.</text>
</comment>
<dbReference type="InterPro" id="IPR029063">
    <property type="entry name" value="SAM-dependent_MTases_sf"/>
</dbReference>
<feature type="domain" description="Methyltransferase" evidence="2">
    <location>
        <begin position="410"/>
        <end position="505"/>
    </location>
</feature>
<dbReference type="CDD" id="cd02440">
    <property type="entry name" value="AdoMet_MTases"/>
    <property type="match status" value="1"/>
</dbReference>
<gene>
    <name evidence="3" type="ORF">UV74_C0013G0340</name>
</gene>
<dbReference type="CDD" id="cd00616">
    <property type="entry name" value="AHBA_syn"/>
    <property type="match status" value="1"/>
</dbReference>
<dbReference type="InterPro" id="IPR041698">
    <property type="entry name" value="Methyltransf_25"/>
</dbReference>
<evidence type="ECO:0000259" key="2">
    <source>
        <dbReference type="Pfam" id="PF13649"/>
    </source>
</evidence>
<dbReference type="Gene3D" id="3.40.640.10">
    <property type="entry name" value="Type I PLP-dependent aspartate aminotransferase-like (Major domain)"/>
    <property type="match status" value="1"/>
</dbReference>
<proteinExistence type="inferred from homology"/>
<protein>
    <submittedName>
        <fullName evidence="3">CDP-4-dehydro-6-deoxy-D-glucose 3-dehydratase</fullName>
    </submittedName>
</protein>
<evidence type="ECO:0000256" key="1">
    <source>
        <dbReference type="RuleBase" id="RU004508"/>
    </source>
</evidence>
<dbReference type="Pfam" id="PF13649">
    <property type="entry name" value="Methyltransf_25"/>
    <property type="match status" value="1"/>
</dbReference>
<dbReference type="GO" id="GO:0000271">
    <property type="term" value="P:polysaccharide biosynthetic process"/>
    <property type="evidence" value="ECO:0007669"/>
    <property type="project" value="TreeGrafter"/>
</dbReference>
<dbReference type="STRING" id="1618578.UV74_C0013G0340"/>
<dbReference type="InterPro" id="IPR000653">
    <property type="entry name" value="DegT/StrS_aminotransferase"/>
</dbReference>
<dbReference type="SUPFAM" id="SSF53335">
    <property type="entry name" value="S-adenosyl-L-methionine-dependent methyltransferases"/>
    <property type="match status" value="1"/>
</dbReference>
<dbReference type="InterPro" id="IPR015424">
    <property type="entry name" value="PyrdxlP-dep_Trfase"/>
</dbReference>
<dbReference type="InterPro" id="IPR015422">
    <property type="entry name" value="PyrdxlP-dep_Trfase_small"/>
</dbReference>
<dbReference type="Gene3D" id="3.40.50.150">
    <property type="entry name" value="Vaccinia Virus protein VP39"/>
    <property type="match status" value="1"/>
</dbReference>
<dbReference type="Proteomes" id="UP000034090">
    <property type="component" value="Unassembled WGS sequence"/>
</dbReference>
<dbReference type="SUPFAM" id="SSF53383">
    <property type="entry name" value="PLP-dependent transferases"/>
    <property type="match status" value="1"/>
</dbReference>
<reference evidence="3 4" key="1">
    <citation type="journal article" date="2015" name="Nature">
        <title>rRNA introns, odd ribosomes, and small enigmatic genomes across a large radiation of phyla.</title>
        <authorList>
            <person name="Brown C.T."/>
            <person name="Hug L.A."/>
            <person name="Thomas B.C."/>
            <person name="Sharon I."/>
            <person name="Castelle C.J."/>
            <person name="Singh A."/>
            <person name="Wilkins M.J."/>
            <person name="Williams K.H."/>
            <person name="Banfield J.F."/>
        </authorList>
    </citation>
    <scope>NUCLEOTIDE SEQUENCE [LARGE SCALE GENOMIC DNA]</scope>
</reference>
<name>A0A0G1GEC5_9BACT</name>